<keyword evidence="2" id="KW-1185">Reference proteome</keyword>
<dbReference type="AlphaFoldDB" id="A0A5J6Z4R3"/>
<dbReference type="Proteomes" id="UP000326711">
    <property type="component" value="Chromosome"/>
</dbReference>
<dbReference type="KEGG" id="cuo:CUROG_02725"/>
<proteinExistence type="predicted"/>
<evidence type="ECO:0000313" key="1">
    <source>
        <dbReference type="EMBL" id="QFQ01934.1"/>
    </source>
</evidence>
<dbReference type="RefSeq" id="WP_151902359.1">
    <property type="nucleotide sequence ID" value="NZ_CP045032.1"/>
</dbReference>
<evidence type="ECO:0000313" key="2">
    <source>
        <dbReference type="Proteomes" id="UP000326711"/>
    </source>
</evidence>
<gene>
    <name evidence="1" type="ORF">CUROG_02725</name>
</gene>
<organism evidence="1 2">
    <name type="scientific">Corynebacterium urogenitale</name>
    <dbReference type="NCBI Taxonomy" id="2487892"/>
    <lineage>
        <taxon>Bacteria</taxon>
        <taxon>Bacillati</taxon>
        <taxon>Actinomycetota</taxon>
        <taxon>Actinomycetes</taxon>
        <taxon>Mycobacteriales</taxon>
        <taxon>Corynebacteriaceae</taxon>
        <taxon>Corynebacterium</taxon>
    </lineage>
</organism>
<protein>
    <submittedName>
        <fullName evidence="1">Uncharacterized protein</fullName>
    </submittedName>
</protein>
<dbReference type="OrthoDB" id="4401302at2"/>
<dbReference type="EMBL" id="CP045032">
    <property type="protein sequence ID" value="QFQ01934.1"/>
    <property type="molecule type" value="Genomic_DNA"/>
</dbReference>
<sequence length="182" mass="19365">MVGAEQAPEGYISEDFYGLFGGDDLGEKPQVNPEQCATLAFDASTFIAWGAVPQDQAKVVMYTKEDNSTLIIRVSKEPVNVTVDGCENFSRTGTSEIIKSETTFSAKPLKLPVENADSVVSAEQIVVGVSMDGQPIDNGKVGEKKTMIFAEVAGKTVTAVGTGNTTADEVVQLANKQIELLK</sequence>
<accession>A0A5J6Z4R3</accession>
<reference evidence="2" key="1">
    <citation type="submission" date="2019-10" db="EMBL/GenBank/DDBJ databases">
        <title>Complete genome sequence of Corynebacterium urogenitalis DSM 108747, isolated from the genital tract of a cow.</title>
        <authorList>
            <person name="Ruckert C."/>
            <person name="Ballas P."/>
            <person name="Wagener K."/>
            <person name="Drillich M."/>
            <person name="Kaempfer P."/>
            <person name="Busse H.-J."/>
            <person name="Ehling-Schulz M."/>
        </authorList>
    </citation>
    <scope>NUCLEOTIDE SEQUENCE [LARGE SCALE GENOMIC DNA]</scope>
    <source>
        <strain evidence="2">LMM 1652</strain>
    </source>
</reference>
<name>A0A5J6Z4R3_9CORY</name>